<dbReference type="PROSITE" id="PS51375">
    <property type="entry name" value="PPR"/>
    <property type="match status" value="9"/>
</dbReference>
<dbReference type="Proteomes" id="UP000245207">
    <property type="component" value="Unassembled WGS sequence"/>
</dbReference>
<name>A0A2U1NWG4_ARTAN</name>
<keyword evidence="2" id="KW-0677">Repeat</keyword>
<feature type="repeat" description="PPR" evidence="3">
    <location>
        <begin position="237"/>
        <end position="267"/>
    </location>
</feature>
<evidence type="ECO:0000256" key="3">
    <source>
        <dbReference type="PROSITE-ProRule" id="PRU00708"/>
    </source>
</evidence>
<evidence type="ECO:0000256" key="2">
    <source>
        <dbReference type="ARBA" id="ARBA00022737"/>
    </source>
</evidence>
<protein>
    <submittedName>
        <fullName evidence="4">Tetratricopeptide-like helical domain-containing protein</fullName>
    </submittedName>
</protein>
<feature type="repeat" description="PPR" evidence="3">
    <location>
        <begin position="413"/>
        <end position="447"/>
    </location>
</feature>
<dbReference type="SUPFAM" id="SSF81901">
    <property type="entry name" value="HCP-like"/>
    <property type="match status" value="1"/>
</dbReference>
<feature type="repeat" description="PPR" evidence="3">
    <location>
        <begin position="378"/>
        <end position="412"/>
    </location>
</feature>
<feature type="repeat" description="PPR" evidence="3">
    <location>
        <begin position="273"/>
        <end position="307"/>
    </location>
</feature>
<dbReference type="PANTHER" id="PTHR46128:SF358">
    <property type="entry name" value="TETRATRICOPEPTIDE REPEAT (TPR)-LIKE SUPERFAMILY PROTEIN"/>
    <property type="match status" value="1"/>
</dbReference>
<comment type="caution">
    <text evidence="4">The sequence shown here is derived from an EMBL/GenBank/DDBJ whole genome shotgun (WGS) entry which is preliminary data.</text>
</comment>
<accession>A0A2U1NWG4</accession>
<dbReference type="Gene3D" id="1.25.40.10">
    <property type="entry name" value="Tetratricopeptide repeat domain"/>
    <property type="match status" value="4"/>
</dbReference>
<feature type="repeat" description="PPR" evidence="3">
    <location>
        <begin position="166"/>
        <end position="200"/>
    </location>
</feature>
<dbReference type="OrthoDB" id="185373at2759"/>
<dbReference type="Pfam" id="PF12854">
    <property type="entry name" value="PPR_1"/>
    <property type="match status" value="1"/>
</dbReference>
<dbReference type="PANTHER" id="PTHR46128">
    <property type="entry name" value="MITOCHONDRIAL GROUP I INTRON SPLICING FACTOR CCM1"/>
    <property type="match status" value="1"/>
</dbReference>
<gene>
    <name evidence="4" type="ORF">CTI12_AA220380</name>
</gene>
<feature type="repeat" description="PPR" evidence="3">
    <location>
        <begin position="343"/>
        <end position="377"/>
    </location>
</feature>
<dbReference type="NCBIfam" id="TIGR00756">
    <property type="entry name" value="PPR"/>
    <property type="match status" value="9"/>
</dbReference>
<sequence length="488" mass="54826">MVLRSNSAAYSFIRLQLGIRISPFSASFHSQSSPKPFIVTNLNDALKVFDEMSQAHPLPSVVEFTQLLNDITKMKHFSSSIRLFNRMCALGVPVNEYTMSIVINCCCHLHRSNDAFAVLGSCFKRDIVPNTAIFNTLLNGLVVEGRIREAERLLVKVITNKLCEPNVVMYSTMIKGLCKTRDYVQAVGLLKLMDKSGCKPNVVAYSTVIDSMCKHKMIDDAFKIYKEMVFQKGIPPDAVTYNSLIPGLCKVGRSKEASKMLKEMSDDQKMSPNVKTFTILVDALCKEGKLEEAEAVIKSMPERDILPNIVTYNSLINGYCLQGEMSKARTDFDSLASRCLIPNVVTYNTLLKGYCNESKIDEAMHIFNEITERGLEPDVVTYTTMLQGLFRGKRCEDAKELFLIMKETGCSPNDTTYNVLLHGCLKNQQYDDVKMLLVEMDERGYLLWASNLSLLQSRIAAKILDESLFELICKLEPENSVNASCLDT</sequence>
<dbReference type="EMBL" id="PKPP01002069">
    <property type="protein sequence ID" value="PWA77828.1"/>
    <property type="molecule type" value="Genomic_DNA"/>
</dbReference>
<dbReference type="InterPro" id="IPR011990">
    <property type="entry name" value="TPR-like_helical_dom_sf"/>
</dbReference>
<dbReference type="InterPro" id="IPR002885">
    <property type="entry name" value="PPR_rpt"/>
</dbReference>
<dbReference type="Pfam" id="PF13041">
    <property type="entry name" value="PPR_2"/>
    <property type="match status" value="4"/>
</dbReference>
<feature type="repeat" description="PPR" evidence="3">
    <location>
        <begin position="308"/>
        <end position="342"/>
    </location>
</feature>
<reference evidence="4 5" key="1">
    <citation type="journal article" date="2018" name="Mol. Plant">
        <title>The genome of Artemisia annua provides insight into the evolution of Asteraceae family and artemisinin biosynthesis.</title>
        <authorList>
            <person name="Shen Q."/>
            <person name="Zhang L."/>
            <person name="Liao Z."/>
            <person name="Wang S."/>
            <person name="Yan T."/>
            <person name="Shi P."/>
            <person name="Liu M."/>
            <person name="Fu X."/>
            <person name="Pan Q."/>
            <person name="Wang Y."/>
            <person name="Lv Z."/>
            <person name="Lu X."/>
            <person name="Zhang F."/>
            <person name="Jiang W."/>
            <person name="Ma Y."/>
            <person name="Chen M."/>
            <person name="Hao X."/>
            <person name="Li L."/>
            <person name="Tang Y."/>
            <person name="Lv G."/>
            <person name="Zhou Y."/>
            <person name="Sun X."/>
            <person name="Brodelius P.E."/>
            <person name="Rose J.K.C."/>
            <person name="Tang K."/>
        </authorList>
    </citation>
    <scope>NUCLEOTIDE SEQUENCE [LARGE SCALE GENOMIC DNA]</scope>
    <source>
        <strain evidence="5">cv. Huhao1</strain>
        <tissue evidence="4">Leaf</tissue>
    </source>
</reference>
<feature type="repeat" description="PPR" evidence="3">
    <location>
        <begin position="201"/>
        <end position="236"/>
    </location>
</feature>
<evidence type="ECO:0000256" key="1">
    <source>
        <dbReference type="ARBA" id="ARBA00007626"/>
    </source>
</evidence>
<evidence type="ECO:0000313" key="5">
    <source>
        <dbReference type="Proteomes" id="UP000245207"/>
    </source>
</evidence>
<evidence type="ECO:0000313" key="4">
    <source>
        <dbReference type="EMBL" id="PWA77828.1"/>
    </source>
</evidence>
<organism evidence="4 5">
    <name type="scientific">Artemisia annua</name>
    <name type="common">Sweet wormwood</name>
    <dbReference type="NCBI Taxonomy" id="35608"/>
    <lineage>
        <taxon>Eukaryota</taxon>
        <taxon>Viridiplantae</taxon>
        <taxon>Streptophyta</taxon>
        <taxon>Embryophyta</taxon>
        <taxon>Tracheophyta</taxon>
        <taxon>Spermatophyta</taxon>
        <taxon>Magnoliopsida</taxon>
        <taxon>eudicotyledons</taxon>
        <taxon>Gunneridae</taxon>
        <taxon>Pentapetalae</taxon>
        <taxon>asterids</taxon>
        <taxon>campanulids</taxon>
        <taxon>Asterales</taxon>
        <taxon>Asteraceae</taxon>
        <taxon>Asteroideae</taxon>
        <taxon>Anthemideae</taxon>
        <taxon>Artemisiinae</taxon>
        <taxon>Artemisia</taxon>
    </lineage>
</organism>
<dbReference type="InterPro" id="IPR050872">
    <property type="entry name" value="PPR_P_subfamily"/>
</dbReference>
<comment type="similarity">
    <text evidence="1">Belongs to the PPR family. P subfamily.</text>
</comment>
<keyword evidence="5" id="KW-1185">Reference proteome</keyword>
<feature type="repeat" description="PPR" evidence="3">
    <location>
        <begin position="130"/>
        <end position="165"/>
    </location>
</feature>
<proteinExistence type="inferred from homology"/>
<dbReference type="AlphaFoldDB" id="A0A2U1NWG4"/>
<dbReference type="Pfam" id="PF01535">
    <property type="entry name" value="PPR"/>
    <property type="match status" value="2"/>
</dbReference>